<keyword evidence="3" id="KW-1185">Reference proteome</keyword>
<accession>A0ABP1PV00</accession>
<feature type="region of interest" description="Disordered" evidence="1">
    <location>
        <begin position="45"/>
        <end position="66"/>
    </location>
</feature>
<evidence type="ECO:0000256" key="1">
    <source>
        <dbReference type="SAM" id="MobiDB-lite"/>
    </source>
</evidence>
<organism evidence="2 3">
    <name type="scientific">Orchesella dallaii</name>
    <dbReference type="NCBI Taxonomy" id="48710"/>
    <lineage>
        <taxon>Eukaryota</taxon>
        <taxon>Metazoa</taxon>
        <taxon>Ecdysozoa</taxon>
        <taxon>Arthropoda</taxon>
        <taxon>Hexapoda</taxon>
        <taxon>Collembola</taxon>
        <taxon>Entomobryomorpha</taxon>
        <taxon>Entomobryoidea</taxon>
        <taxon>Orchesellidae</taxon>
        <taxon>Orchesellinae</taxon>
        <taxon>Orchesella</taxon>
    </lineage>
</organism>
<comment type="caution">
    <text evidence="2">The sequence shown here is derived from an EMBL/GenBank/DDBJ whole genome shotgun (WGS) entry which is preliminary data.</text>
</comment>
<evidence type="ECO:0000313" key="2">
    <source>
        <dbReference type="EMBL" id="CAL8078478.1"/>
    </source>
</evidence>
<reference evidence="2 3" key="1">
    <citation type="submission" date="2024-08" db="EMBL/GenBank/DDBJ databases">
        <authorList>
            <person name="Cucini C."/>
            <person name="Frati F."/>
        </authorList>
    </citation>
    <scope>NUCLEOTIDE SEQUENCE [LARGE SCALE GENOMIC DNA]</scope>
</reference>
<sequence>MAVDNLLTLSKWRPPQPTGRSAENILVRKSLVTAGSKIEIAAGNDESKLEWSEEHEGKNLTESEEAMGIGRGLQKFARKRKLYAPK</sequence>
<dbReference type="Proteomes" id="UP001642540">
    <property type="component" value="Unassembled WGS sequence"/>
</dbReference>
<evidence type="ECO:0000313" key="3">
    <source>
        <dbReference type="Proteomes" id="UP001642540"/>
    </source>
</evidence>
<dbReference type="EMBL" id="CAXLJM020000013">
    <property type="protein sequence ID" value="CAL8078478.1"/>
    <property type="molecule type" value="Genomic_DNA"/>
</dbReference>
<protein>
    <submittedName>
        <fullName evidence="2">Uncharacterized protein</fullName>
    </submittedName>
</protein>
<feature type="compositionally biased region" description="Basic and acidic residues" evidence="1">
    <location>
        <begin position="45"/>
        <end position="61"/>
    </location>
</feature>
<proteinExistence type="predicted"/>
<name>A0ABP1PV00_9HEXA</name>
<gene>
    <name evidence="2" type="ORF">ODALV1_LOCUS4108</name>
</gene>